<sequence length="661" mass="70821">MNRKERRAAAKRKAQTGGAGGLVVGNAGKASKHRAEGREALLTLGRQLHEQGRLQAADRYYVQALQADPDDAEALRLRGALALQIGNHEAAAELLRRAAKHLPGDAEVHLHLAAALEGLGRAKEAERIYRRAVALAPGDVGARMQLGAFLRLSGDFAAAEPVLREARALDPGHAASAYHLAALLIQAGRGAEAVAHAEAAHAADPGDADILIVLGVARQHAGDFSGAEAAFRWVDRLKPGNLGAAINLASLLVADGRLVEAETAARAAVDAAPESVPALLNLGVVLTAAERFEEGEAIYRRALDLAPDYAEAWGNYANLFRMAGRHEEAETAYRRALALDPEGARHRFQLGMGLLALGRLEEGWALYEHGFACGERRPNREPDAARWQGERLEAARLHIWPEQGVGDEIRFLGLVGEAAARADGETLVECDARLLPLARRSFPGLAFAATDAVAARDGDRRIPMGSLAAMLRARVADFPDRDGYLKADPAARADFAARLAALGPGLKVGVAWRSGLTSSRRDSAHGPLDEWAPILTMAGVRPVSLQYGDVEGELARAETAHDIRIARWPDLDLRQDLDRVAALISELDLVIATGSSVCDLAGALGAPLWALYRPRDWVMLGTDGTPWYPRARVFCRRPGEGWARLLTETVAPSLAGLRDRG</sequence>
<evidence type="ECO:0000313" key="4">
    <source>
        <dbReference type="Proteomes" id="UP000672602"/>
    </source>
</evidence>
<feature type="region of interest" description="Disordered" evidence="2">
    <location>
        <begin position="1"/>
        <end position="31"/>
    </location>
</feature>
<proteinExistence type="predicted"/>
<keyword evidence="1" id="KW-0802">TPR repeat</keyword>
<evidence type="ECO:0000256" key="1">
    <source>
        <dbReference type="PROSITE-ProRule" id="PRU00339"/>
    </source>
</evidence>
<organism evidence="3 4">
    <name type="scientific">Marivibrio halodurans</name>
    <dbReference type="NCBI Taxonomy" id="2039722"/>
    <lineage>
        <taxon>Bacteria</taxon>
        <taxon>Pseudomonadati</taxon>
        <taxon>Pseudomonadota</taxon>
        <taxon>Alphaproteobacteria</taxon>
        <taxon>Rhodospirillales</taxon>
        <taxon>Rhodospirillaceae</taxon>
        <taxon>Marivibrio</taxon>
    </lineage>
</organism>
<dbReference type="PANTHER" id="PTHR12558:SF13">
    <property type="entry name" value="CELL DIVISION CYCLE PROTEIN 27 HOMOLOG"/>
    <property type="match status" value="1"/>
</dbReference>
<feature type="repeat" description="TPR" evidence="1">
    <location>
        <begin position="106"/>
        <end position="139"/>
    </location>
</feature>
<dbReference type="Pfam" id="PF14559">
    <property type="entry name" value="TPR_19"/>
    <property type="match status" value="2"/>
</dbReference>
<feature type="repeat" description="TPR" evidence="1">
    <location>
        <begin position="72"/>
        <end position="105"/>
    </location>
</feature>
<feature type="repeat" description="TPR" evidence="1">
    <location>
        <begin position="276"/>
        <end position="309"/>
    </location>
</feature>
<feature type="repeat" description="TPR" evidence="1">
    <location>
        <begin position="310"/>
        <end position="343"/>
    </location>
</feature>
<evidence type="ECO:0000256" key="2">
    <source>
        <dbReference type="SAM" id="MobiDB-lite"/>
    </source>
</evidence>
<dbReference type="SMART" id="SM00028">
    <property type="entry name" value="TPR"/>
    <property type="match status" value="9"/>
</dbReference>
<feature type="repeat" description="TPR" evidence="1">
    <location>
        <begin position="38"/>
        <end position="71"/>
    </location>
</feature>
<dbReference type="Pfam" id="PF13181">
    <property type="entry name" value="TPR_8"/>
    <property type="match status" value="1"/>
</dbReference>
<reference evidence="3" key="1">
    <citation type="submission" date="2021-04" db="EMBL/GenBank/DDBJ databases">
        <authorList>
            <person name="Zhang D.-C."/>
        </authorList>
    </citation>
    <scope>NUCLEOTIDE SEQUENCE</scope>
    <source>
        <strain evidence="3">CGMCC 1.15697</strain>
    </source>
</reference>
<protein>
    <submittedName>
        <fullName evidence="3">Tetratricopeptide repeat protein</fullName>
    </submittedName>
</protein>
<dbReference type="EMBL" id="JAGMWN010000002">
    <property type="protein sequence ID" value="MBP5856584.1"/>
    <property type="molecule type" value="Genomic_DNA"/>
</dbReference>
<dbReference type="Proteomes" id="UP000672602">
    <property type="component" value="Unassembled WGS sequence"/>
</dbReference>
<evidence type="ECO:0000313" key="3">
    <source>
        <dbReference type="EMBL" id="MBP5856584.1"/>
    </source>
</evidence>
<dbReference type="InterPro" id="IPR019734">
    <property type="entry name" value="TPR_rpt"/>
</dbReference>
<dbReference type="PANTHER" id="PTHR12558">
    <property type="entry name" value="CELL DIVISION CYCLE 16,23,27"/>
    <property type="match status" value="1"/>
</dbReference>
<dbReference type="Gene3D" id="1.25.40.10">
    <property type="entry name" value="Tetratricopeptide repeat domain"/>
    <property type="match status" value="1"/>
</dbReference>
<dbReference type="RefSeq" id="WP_210681150.1">
    <property type="nucleotide sequence ID" value="NZ_JAGMWN010000002.1"/>
</dbReference>
<dbReference type="Pfam" id="PF13424">
    <property type="entry name" value="TPR_12"/>
    <property type="match status" value="1"/>
</dbReference>
<accession>A0A8J7S4I1</accession>
<gene>
    <name evidence="3" type="ORF">KAJ83_06165</name>
</gene>
<name>A0A8J7S4I1_9PROT</name>
<dbReference type="AlphaFoldDB" id="A0A8J7S4I1"/>
<dbReference type="PROSITE" id="PS50293">
    <property type="entry name" value="TPR_REGION"/>
    <property type="match status" value="1"/>
</dbReference>
<feature type="compositionally biased region" description="Basic residues" evidence="2">
    <location>
        <begin position="1"/>
        <end position="14"/>
    </location>
</feature>
<comment type="caution">
    <text evidence="3">The sequence shown here is derived from an EMBL/GenBank/DDBJ whole genome shotgun (WGS) entry which is preliminary data.</text>
</comment>
<dbReference type="SUPFAM" id="SSF53756">
    <property type="entry name" value="UDP-Glycosyltransferase/glycogen phosphorylase"/>
    <property type="match status" value="1"/>
</dbReference>
<dbReference type="Gene3D" id="3.40.50.2000">
    <property type="entry name" value="Glycogen Phosphorylase B"/>
    <property type="match status" value="1"/>
</dbReference>
<dbReference type="PROSITE" id="PS50005">
    <property type="entry name" value="TPR"/>
    <property type="match status" value="5"/>
</dbReference>
<keyword evidence="4" id="KW-1185">Reference proteome</keyword>
<dbReference type="InterPro" id="IPR011990">
    <property type="entry name" value="TPR-like_helical_dom_sf"/>
</dbReference>
<dbReference type="Pfam" id="PF13432">
    <property type="entry name" value="TPR_16"/>
    <property type="match status" value="1"/>
</dbReference>
<dbReference type="SUPFAM" id="SSF48452">
    <property type="entry name" value="TPR-like"/>
    <property type="match status" value="2"/>
</dbReference>